<dbReference type="Proteomes" id="UP001576784">
    <property type="component" value="Unassembled WGS sequence"/>
</dbReference>
<protein>
    <recommendedName>
        <fullName evidence="6">Probable membrane transporter protein</fullName>
    </recommendedName>
</protein>
<accession>A0ABV4XUN4</accession>
<proteinExistence type="inferred from homology"/>
<keyword evidence="4 6" id="KW-1133">Transmembrane helix</keyword>
<evidence type="ECO:0000256" key="4">
    <source>
        <dbReference type="ARBA" id="ARBA00022989"/>
    </source>
</evidence>
<keyword evidence="6" id="KW-1003">Cell membrane</keyword>
<sequence length="121" mass="12718">MLLKGLLCLFLGCVTGTLSGLFGIGGGTLITPALIYLLGFSQHIAQGTTLALLIPPIGLMGAWTYYQQGYVNLKVGSVLCIGFFLGSLLGAKLAIGLPDVVLKKMFGTMLLLIGCKMMFSN</sequence>
<dbReference type="InterPro" id="IPR051598">
    <property type="entry name" value="TSUP/Inactive_protease-like"/>
</dbReference>
<dbReference type="InterPro" id="IPR002781">
    <property type="entry name" value="TM_pro_TauE-like"/>
</dbReference>
<evidence type="ECO:0000256" key="2">
    <source>
        <dbReference type="ARBA" id="ARBA00009142"/>
    </source>
</evidence>
<evidence type="ECO:0000313" key="7">
    <source>
        <dbReference type="EMBL" id="MFB2895420.1"/>
    </source>
</evidence>
<gene>
    <name evidence="7" type="ORF">ACE1CI_21155</name>
</gene>
<comment type="caution">
    <text evidence="7">The sequence shown here is derived from an EMBL/GenBank/DDBJ whole genome shotgun (WGS) entry which is preliminary data.</text>
</comment>
<feature type="transmembrane region" description="Helical" evidence="6">
    <location>
        <begin position="75"/>
        <end position="95"/>
    </location>
</feature>
<dbReference type="Pfam" id="PF01925">
    <property type="entry name" value="TauE"/>
    <property type="match status" value="1"/>
</dbReference>
<comment type="subcellular location">
    <subcellularLocation>
        <location evidence="6">Cell membrane</location>
        <topology evidence="6">Multi-pass membrane protein</topology>
    </subcellularLocation>
    <subcellularLocation>
        <location evidence="1">Membrane</location>
        <topology evidence="1">Multi-pass membrane protein</topology>
    </subcellularLocation>
</comment>
<organism evidence="7 8">
    <name type="scientific">Floridaenema flaviceps BLCC-F50</name>
    <dbReference type="NCBI Taxonomy" id="3153642"/>
    <lineage>
        <taxon>Bacteria</taxon>
        <taxon>Bacillati</taxon>
        <taxon>Cyanobacteriota</taxon>
        <taxon>Cyanophyceae</taxon>
        <taxon>Oscillatoriophycideae</taxon>
        <taxon>Aerosakkonematales</taxon>
        <taxon>Aerosakkonemataceae</taxon>
        <taxon>Floridanema</taxon>
        <taxon>Floridanema flaviceps</taxon>
    </lineage>
</organism>
<evidence type="ECO:0000313" key="8">
    <source>
        <dbReference type="Proteomes" id="UP001576784"/>
    </source>
</evidence>
<name>A0ABV4XUN4_9CYAN</name>
<evidence type="ECO:0000256" key="6">
    <source>
        <dbReference type="RuleBase" id="RU363041"/>
    </source>
</evidence>
<keyword evidence="8" id="KW-1185">Reference proteome</keyword>
<keyword evidence="3 6" id="KW-0812">Transmembrane</keyword>
<evidence type="ECO:0000256" key="5">
    <source>
        <dbReference type="ARBA" id="ARBA00023136"/>
    </source>
</evidence>
<keyword evidence="5 6" id="KW-0472">Membrane</keyword>
<dbReference type="PANTHER" id="PTHR43701">
    <property type="entry name" value="MEMBRANE TRANSPORTER PROTEIN MJ0441-RELATED"/>
    <property type="match status" value="1"/>
</dbReference>
<reference evidence="7 8" key="1">
    <citation type="submission" date="2024-09" db="EMBL/GenBank/DDBJ databases">
        <title>Floridaenema gen nov. (Aerosakkonemataceae, Aerosakkonematales ord. nov., Cyanobacteria) from benthic tropical and subtropical fresh waters, with the description of four new species.</title>
        <authorList>
            <person name="Moretto J.A."/>
            <person name="Berthold D.E."/>
            <person name="Lefler F.W."/>
            <person name="Huang I.-S."/>
            <person name="Laughinghouse H. IV."/>
        </authorList>
    </citation>
    <scope>NUCLEOTIDE SEQUENCE [LARGE SCALE GENOMIC DNA]</scope>
    <source>
        <strain evidence="7 8">BLCC-F50</strain>
    </source>
</reference>
<evidence type="ECO:0000256" key="1">
    <source>
        <dbReference type="ARBA" id="ARBA00004141"/>
    </source>
</evidence>
<evidence type="ECO:0000256" key="3">
    <source>
        <dbReference type="ARBA" id="ARBA00022692"/>
    </source>
</evidence>
<dbReference type="EMBL" id="JBHFNR010000156">
    <property type="protein sequence ID" value="MFB2895420.1"/>
    <property type="molecule type" value="Genomic_DNA"/>
</dbReference>
<dbReference type="RefSeq" id="WP_413265056.1">
    <property type="nucleotide sequence ID" value="NZ_JBHFNR010000156.1"/>
</dbReference>
<dbReference type="PANTHER" id="PTHR43701:SF2">
    <property type="entry name" value="MEMBRANE TRANSPORTER PROTEIN YJNA-RELATED"/>
    <property type="match status" value="1"/>
</dbReference>
<comment type="similarity">
    <text evidence="2 6">Belongs to the 4-toluene sulfonate uptake permease (TSUP) (TC 2.A.102) family.</text>
</comment>